<dbReference type="EMBL" id="AP014804">
    <property type="protein sequence ID" value="BAU62011.1"/>
    <property type="molecule type" value="Genomic_DNA"/>
</dbReference>
<evidence type="ECO:0000313" key="2">
    <source>
        <dbReference type="EMBL" id="BAU62011.1"/>
    </source>
</evidence>
<proteinExistence type="predicted"/>
<protein>
    <submittedName>
        <fullName evidence="2">Periplasmic protein</fullName>
    </submittedName>
</protein>
<evidence type="ECO:0000256" key="1">
    <source>
        <dbReference type="SAM" id="SignalP"/>
    </source>
</evidence>
<geneLocation type="plasmid" evidence="2">
    <name>pEC404/03-1</name>
</geneLocation>
<sequence length="164" mass="18637">MFFGGELSLKKILFTFLFFVSSVVNAEVNTSVDVSGKNDSRKEENKLPDVDLEKYKDELLSYQELQRKNMMLKLQSENQKLESEIKKSGSFISYDTNENTIYLMSIMTTPKKGLCATIFNGAISRVCKGDIINEHSVVSDITGNYVEIRSINDISDPVQKIFLR</sequence>
<feature type="signal peptide" evidence="1">
    <location>
        <begin position="1"/>
        <end position="26"/>
    </location>
</feature>
<keyword evidence="1" id="KW-0732">Signal</keyword>
<organism evidence="2">
    <name type="scientific">Escherichia coli O119:H6</name>
    <dbReference type="NCBI Taxonomy" id="397448"/>
    <lineage>
        <taxon>Bacteria</taxon>
        <taxon>Pseudomonadati</taxon>
        <taxon>Pseudomonadota</taxon>
        <taxon>Gammaproteobacteria</taxon>
        <taxon>Enterobacterales</taxon>
        <taxon>Enterobacteriaceae</taxon>
        <taxon>Escherichia</taxon>
    </lineage>
</organism>
<name>A0A140JY34_ECOLX</name>
<feature type="chain" id="PRO_5007302859" evidence="1">
    <location>
        <begin position="27"/>
        <end position="164"/>
    </location>
</feature>
<keyword evidence="2" id="KW-0614">Plasmid</keyword>
<reference evidence="2" key="1">
    <citation type="journal article" date="2016" name="Int. J. Med. Microbiol.">
        <title>Genetic relatedness and virulence properties of enteropathogenic Escherichia coli strains of serotype O119:H6 expressing localized adherence or localized and aggregative adherence-like patterns on HeLa cells.</title>
        <authorList>
            <person name="Garcia B.G."/>
            <person name="Ooka T."/>
            <person name="Gotoh Y."/>
            <person name="Vieira M.A.M."/>
            <person name="Yamamoto D."/>
            <person name="Ogura Y."/>
            <person name="Girao D.M."/>
            <person name="Sampaio S.C.F."/>
            <person name="Bonfim Melo A."/>
            <person name="Irino K."/>
            <person name="Hayashi T."/>
            <person name="Gomes T.A.T."/>
        </authorList>
    </citation>
    <scope>NUCLEOTIDE SEQUENCE</scope>
    <source>
        <strain evidence="2">EC404/03</strain>
        <plasmid evidence="2">pEC404/03-1</plasmid>
    </source>
</reference>
<gene>
    <name evidence="2" type="primary">bfpU</name>
    <name evidence="2" type="ORF">EPECO119H6_pEC404/03-1-007</name>
</gene>
<accession>A0A140JY34</accession>
<dbReference type="AlphaFoldDB" id="A0A140JY34"/>
<dbReference type="RefSeq" id="WP_032279502.1">
    <property type="nucleotide sequence ID" value="NZ_AP014804.1"/>
</dbReference>